<dbReference type="EMBL" id="JACEFB010000001">
    <property type="protein sequence ID" value="MBA2225127.1"/>
    <property type="molecule type" value="Genomic_DNA"/>
</dbReference>
<dbReference type="EC" id="2.6.1.-" evidence="6"/>
<dbReference type="GO" id="GO:0008483">
    <property type="term" value="F:transaminase activity"/>
    <property type="evidence" value="ECO:0007669"/>
    <property type="project" value="UniProtKB-KW"/>
</dbReference>
<comment type="caution">
    <text evidence="8">The sequence shown here is derived from an EMBL/GenBank/DDBJ whole genome shotgun (WGS) entry which is preliminary data.</text>
</comment>
<dbReference type="Pfam" id="PF00155">
    <property type="entry name" value="Aminotran_1_2"/>
    <property type="match status" value="1"/>
</dbReference>
<dbReference type="AlphaFoldDB" id="A0A7V9AAV7"/>
<dbReference type="InterPro" id="IPR015424">
    <property type="entry name" value="PyrdxlP-dep_Trfase"/>
</dbReference>
<dbReference type="GO" id="GO:0006520">
    <property type="term" value="P:amino acid metabolic process"/>
    <property type="evidence" value="ECO:0007669"/>
    <property type="project" value="InterPro"/>
</dbReference>
<dbReference type="PANTHER" id="PTHR46383">
    <property type="entry name" value="ASPARTATE AMINOTRANSFERASE"/>
    <property type="match status" value="1"/>
</dbReference>
<keyword evidence="9" id="KW-1185">Reference proteome</keyword>
<reference evidence="8 9" key="1">
    <citation type="submission" date="2020-07" db="EMBL/GenBank/DDBJ databases">
        <title>Thermogemmata thermophila gen. nov., sp. nov., a novel moderate thermophilic planctomycete from a Kamchatka hot spring.</title>
        <authorList>
            <person name="Elcheninov A.G."/>
            <person name="Podosokorskaya O.A."/>
            <person name="Kovaleva O.L."/>
            <person name="Novikov A."/>
            <person name="Bonch-Osmolovskaya E.A."/>
            <person name="Toshchakov S.V."/>
            <person name="Kublanov I.V."/>
        </authorList>
    </citation>
    <scope>NUCLEOTIDE SEQUENCE [LARGE SCALE GENOMIC DNA]</scope>
    <source>
        <strain evidence="8 9">2918</strain>
    </source>
</reference>
<proteinExistence type="inferred from homology"/>
<comment type="similarity">
    <text evidence="2 6">Belongs to the class-I pyridoxal-phosphate-dependent aminotransferase family.</text>
</comment>
<dbReference type="InterPro" id="IPR004838">
    <property type="entry name" value="NHTrfase_class1_PyrdxlP-BS"/>
</dbReference>
<keyword evidence="3 6" id="KW-0032">Aminotransferase</keyword>
<evidence type="ECO:0000256" key="1">
    <source>
        <dbReference type="ARBA" id="ARBA00001933"/>
    </source>
</evidence>
<evidence type="ECO:0000256" key="2">
    <source>
        <dbReference type="ARBA" id="ARBA00007441"/>
    </source>
</evidence>
<keyword evidence="4 6" id="KW-0808">Transferase</keyword>
<dbReference type="RefSeq" id="WP_194536519.1">
    <property type="nucleotide sequence ID" value="NZ_JACEFB010000001.1"/>
</dbReference>
<dbReference type="InterPro" id="IPR015421">
    <property type="entry name" value="PyrdxlP-dep_Trfase_major"/>
</dbReference>
<dbReference type="InterPro" id="IPR050596">
    <property type="entry name" value="AspAT/PAT-like"/>
</dbReference>
<evidence type="ECO:0000256" key="5">
    <source>
        <dbReference type="ARBA" id="ARBA00022898"/>
    </source>
</evidence>
<keyword evidence="5" id="KW-0663">Pyridoxal phosphate</keyword>
<dbReference type="GO" id="GO:0030170">
    <property type="term" value="F:pyridoxal phosphate binding"/>
    <property type="evidence" value="ECO:0007669"/>
    <property type="project" value="InterPro"/>
</dbReference>
<evidence type="ECO:0000256" key="4">
    <source>
        <dbReference type="ARBA" id="ARBA00022679"/>
    </source>
</evidence>
<dbReference type="Gene3D" id="3.40.640.10">
    <property type="entry name" value="Type I PLP-dependent aspartate aminotransferase-like (Major domain)"/>
    <property type="match status" value="1"/>
</dbReference>
<evidence type="ECO:0000256" key="3">
    <source>
        <dbReference type="ARBA" id="ARBA00022576"/>
    </source>
</evidence>
<dbReference type="PANTHER" id="PTHR46383:SF1">
    <property type="entry name" value="ASPARTATE AMINOTRANSFERASE"/>
    <property type="match status" value="1"/>
</dbReference>
<sequence length="372" mass="41117">MDYERLLAERSRRVEASGIRSIFELAKSLADPIDLSIGQPDFDVPEPIKTAAQDAIAAGRNGYTLTQGIPELRDRLLAQVRRRFPGQQREVLVTSGTSGGLFLAMLALVDPGDEVITTDPYFVAYPNHVALTGGRLVLVDTYPDFRLDPEKVAAAITARTKAVVLSTPANPTGVALDAEAARGLVEVTQRRGVIVISDEIYRDFFYEGKAVSPAQYGDNVLVIEGFGKTYGMTGWRLGWAHGPARLIQEMAKLQQFTYVCAPSMVQWAGLTALDTDMSAIREAYRRKRDLMVEGLRDCYELVVPHGAFYLFPKVPGGDATAFVTEAIRQKLLLIPGKVFSRRDTHFRLSYAAPDEVLLRGIEVLRRLADRGR</sequence>
<dbReference type="SUPFAM" id="SSF53383">
    <property type="entry name" value="PLP-dependent transferases"/>
    <property type="match status" value="1"/>
</dbReference>
<evidence type="ECO:0000259" key="7">
    <source>
        <dbReference type="Pfam" id="PF00155"/>
    </source>
</evidence>
<dbReference type="InterPro" id="IPR004839">
    <property type="entry name" value="Aminotransferase_I/II_large"/>
</dbReference>
<dbReference type="CDD" id="cd00609">
    <property type="entry name" value="AAT_like"/>
    <property type="match status" value="1"/>
</dbReference>
<gene>
    <name evidence="8" type="ORF">H0921_03010</name>
</gene>
<organism evidence="8 9">
    <name type="scientific">Thermogemmata fonticola</name>
    <dbReference type="NCBI Taxonomy" id="2755323"/>
    <lineage>
        <taxon>Bacteria</taxon>
        <taxon>Pseudomonadati</taxon>
        <taxon>Planctomycetota</taxon>
        <taxon>Planctomycetia</taxon>
        <taxon>Gemmatales</taxon>
        <taxon>Gemmataceae</taxon>
        <taxon>Thermogemmata</taxon>
    </lineage>
</organism>
<protein>
    <recommendedName>
        <fullName evidence="6">Aminotransferase</fullName>
        <ecNumber evidence="6">2.6.1.-</ecNumber>
    </recommendedName>
</protein>
<evidence type="ECO:0000313" key="8">
    <source>
        <dbReference type="EMBL" id="MBA2225127.1"/>
    </source>
</evidence>
<evidence type="ECO:0000313" key="9">
    <source>
        <dbReference type="Proteomes" id="UP000542342"/>
    </source>
</evidence>
<dbReference type="PROSITE" id="PS00105">
    <property type="entry name" value="AA_TRANSFER_CLASS_1"/>
    <property type="match status" value="1"/>
</dbReference>
<accession>A0A7V9AAV7</accession>
<comment type="cofactor">
    <cofactor evidence="1 6">
        <name>pyridoxal 5'-phosphate</name>
        <dbReference type="ChEBI" id="CHEBI:597326"/>
    </cofactor>
</comment>
<name>A0A7V9AAV7_9BACT</name>
<dbReference type="Proteomes" id="UP000542342">
    <property type="component" value="Unassembled WGS sequence"/>
</dbReference>
<evidence type="ECO:0000256" key="6">
    <source>
        <dbReference type="RuleBase" id="RU000481"/>
    </source>
</evidence>
<feature type="domain" description="Aminotransferase class I/classII large" evidence="7">
    <location>
        <begin position="31"/>
        <end position="357"/>
    </location>
</feature>